<gene>
    <name evidence="2" type="ORF">ACFFVF_03525</name>
</gene>
<dbReference type="PANTHER" id="PTHR45871">
    <property type="entry name" value="N-ACETYLGLUCOSAMINYL-PHOSPHATIDYLINOSITOL BIOSYNTHETIC PROTEIN"/>
    <property type="match status" value="1"/>
</dbReference>
<proteinExistence type="predicted"/>
<sequence>MTKKLLFITPIFPKNIHEDNVVPFISQFTKSFANEKNIEIDVISMMYPFSKKNYQLDKVNIHSIGGKFNSKLKQIPTILKTILKATSLHRKNNYDGIICFWYREASLVGFIISKIFKIKLLVWLQGQDAKKNNKYVKILKLKEDDLVMISEKQKVLFNKNFNYNVRKISNVFINPDVFPKLNLDNREIDIVGIGNLGALKNYSFFIDIISHLNIKKLNVVIIGDGEEKQLLLDKVKKLGLSDNIIFTGFLTHKKTLKYLNNSKIFLHTSKYEGNSTVIQEALYSGCKVVSTIDIENTKSIENFYYSENKNDIGTKLKNLLNQLIAPKRIQVFRMEDNINVIYNHFYND</sequence>
<dbReference type="Gene3D" id="3.40.50.2000">
    <property type="entry name" value="Glycogen Phosphorylase B"/>
    <property type="match status" value="2"/>
</dbReference>
<keyword evidence="2" id="KW-0808">Transferase</keyword>
<dbReference type="GO" id="GO:0016757">
    <property type="term" value="F:glycosyltransferase activity"/>
    <property type="evidence" value="ECO:0007669"/>
    <property type="project" value="UniProtKB-KW"/>
</dbReference>
<dbReference type="PANTHER" id="PTHR45871:SF1">
    <property type="entry name" value="PHOSPHATIDYLINOSITOL N-ACETYLGLUCOSAMINYLTRANSFERASE SUBUNIT A"/>
    <property type="match status" value="1"/>
</dbReference>
<accession>A0ABV5GJM4</accession>
<dbReference type="Proteomes" id="UP001589607">
    <property type="component" value="Unassembled WGS sequence"/>
</dbReference>
<evidence type="ECO:0000313" key="2">
    <source>
        <dbReference type="EMBL" id="MFB9095572.1"/>
    </source>
</evidence>
<dbReference type="SUPFAM" id="SSF53756">
    <property type="entry name" value="UDP-Glycosyltransferase/glycogen phosphorylase"/>
    <property type="match status" value="1"/>
</dbReference>
<keyword evidence="3" id="KW-1185">Reference proteome</keyword>
<dbReference type="EC" id="2.4.-.-" evidence="2"/>
<dbReference type="EMBL" id="JBHMEY010000008">
    <property type="protein sequence ID" value="MFB9095572.1"/>
    <property type="molecule type" value="Genomic_DNA"/>
</dbReference>
<protein>
    <submittedName>
        <fullName evidence="2">Glycosyltransferase</fullName>
        <ecNumber evidence="2">2.4.-.-</ecNumber>
    </submittedName>
</protein>
<dbReference type="RefSeq" id="WP_236458425.1">
    <property type="nucleotide sequence ID" value="NZ_CBCSGE010000016.1"/>
</dbReference>
<reference evidence="2 3" key="1">
    <citation type="submission" date="2024-09" db="EMBL/GenBank/DDBJ databases">
        <authorList>
            <person name="Sun Q."/>
            <person name="Mori K."/>
        </authorList>
    </citation>
    <scope>NUCLEOTIDE SEQUENCE [LARGE SCALE GENOMIC DNA]</scope>
    <source>
        <strain evidence="2 3">CECT 7955</strain>
    </source>
</reference>
<evidence type="ECO:0000313" key="3">
    <source>
        <dbReference type="Proteomes" id="UP001589607"/>
    </source>
</evidence>
<organism evidence="2 3">
    <name type="scientific">Flavobacterium jumunjinense</name>
    <dbReference type="NCBI Taxonomy" id="998845"/>
    <lineage>
        <taxon>Bacteria</taxon>
        <taxon>Pseudomonadati</taxon>
        <taxon>Bacteroidota</taxon>
        <taxon>Flavobacteriia</taxon>
        <taxon>Flavobacteriales</taxon>
        <taxon>Flavobacteriaceae</taxon>
        <taxon>Flavobacterium</taxon>
    </lineage>
</organism>
<evidence type="ECO:0000259" key="1">
    <source>
        <dbReference type="Pfam" id="PF00534"/>
    </source>
</evidence>
<feature type="domain" description="Glycosyl transferase family 1" evidence="1">
    <location>
        <begin position="178"/>
        <end position="294"/>
    </location>
</feature>
<keyword evidence="2" id="KW-0328">Glycosyltransferase</keyword>
<dbReference type="InterPro" id="IPR001296">
    <property type="entry name" value="Glyco_trans_1"/>
</dbReference>
<comment type="caution">
    <text evidence="2">The sequence shown here is derived from an EMBL/GenBank/DDBJ whole genome shotgun (WGS) entry which is preliminary data.</text>
</comment>
<dbReference type="Pfam" id="PF00534">
    <property type="entry name" value="Glycos_transf_1"/>
    <property type="match status" value="1"/>
</dbReference>
<name>A0ABV5GJM4_9FLAO</name>